<accession>A0A812GRS7</accession>
<sequence length="50" mass="5208">MPSGEEGWAADPADALLTVEGAKVNPEGALEKSSYAQFVAVYSGEPVDRP</sequence>
<keyword evidence="2" id="KW-1185">Reference proteome</keyword>
<dbReference type="EMBL" id="CAJNDS010000031">
    <property type="protein sequence ID" value="CAE6925545.1"/>
    <property type="molecule type" value="Genomic_DNA"/>
</dbReference>
<dbReference type="Proteomes" id="UP000604046">
    <property type="component" value="Unassembled WGS sequence"/>
</dbReference>
<comment type="caution">
    <text evidence="1">The sequence shown here is derived from an EMBL/GenBank/DDBJ whole genome shotgun (WGS) entry which is preliminary data.</text>
</comment>
<organism evidence="1 2">
    <name type="scientific">Symbiodinium natans</name>
    <dbReference type="NCBI Taxonomy" id="878477"/>
    <lineage>
        <taxon>Eukaryota</taxon>
        <taxon>Sar</taxon>
        <taxon>Alveolata</taxon>
        <taxon>Dinophyceae</taxon>
        <taxon>Suessiales</taxon>
        <taxon>Symbiodiniaceae</taxon>
        <taxon>Symbiodinium</taxon>
    </lineage>
</organism>
<proteinExistence type="predicted"/>
<reference evidence="1" key="1">
    <citation type="submission" date="2021-02" db="EMBL/GenBank/DDBJ databases">
        <authorList>
            <person name="Dougan E. K."/>
            <person name="Rhodes N."/>
            <person name="Thang M."/>
            <person name="Chan C."/>
        </authorList>
    </citation>
    <scope>NUCLEOTIDE SEQUENCE</scope>
</reference>
<evidence type="ECO:0000313" key="2">
    <source>
        <dbReference type="Proteomes" id="UP000604046"/>
    </source>
</evidence>
<dbReference type="AlphaFoldDB" id="A0A812GRS7"/>
<evidence type="ECO:0000313" key="1">
    <source>
        <dbReference type="EMBL" id="CAE6925545.1"/>
    </source>
</evidence>
<name>A0A812GRS7_9DINO</name>
<gene>
    <name evidence="1" type="ORF">SNAT2548_LOCUS633</name>
</gene>
<protein>
    <submittedName>
        <fullName evidence="1">Uncharacterized protein</fullName>
    </submittedName>
</protein>